<proteinExistence type="predicted"/>
<keyword evidence="3" id="KW-1185">Reference proteome</keyword>
<dbReference type="EMBL" id="CACVKT020005688">
    <property type="protein sequence ID" value="CAC5397554.1"/>
    <property type="molecule type" value="Genomic_DNA"/>
</dbReference>
<evidence type="ECO:0000256" key="1">
    <source>
        <dbReference type="SAM" id="MobiDB-lite"/>
    </source>
</evidence>
<evidence type="ECO:0000313" key="2">
    <source>
        <dbReference type="EMBL" id="CAC5397554.1"/>
    </source>
</evidence>
<feature type="region of interest" description="Disordered" evidence="1">
    <location>
        <begin position="448"/>
        <end position="469"/>
    </location>
</feature>
<organism evidence="2 3">
    <name type="scientific">Mytilus coruscus</name>
    <name type="common">Sea mussel</name>
    <dbReference type="NCBI Taxonomy" id="42192"/>
    <lineage>
        <taxon>Eukaryota</taxon>
        <taxon>Metazoa</taxon>
        <taxon>Spiralia</taxon>
        <taxon>Lophotrochozoa</taxon>
        <taxon>Mollusca</taxon>
        <taxon>Bivalvia</taxon>
        <taxon>Autobranchia</taxon>
        <taxon>Pteriomorphia</taxon>
        <taxon>Mytilida</taxon>
        <taxon>Mytiloidea</taxon>
        <taxon>Mytilidae</taxon>
        <taxon>Mytilinae</taxon>
        <taxon>Mytilus</taxon>
    </lineage>
</organism>
<evidence type="ECO:0000313" key="3">
    <source>
        <dbReference type="Proteomes" id="UP000507470"/>
    </source>
</evidence>
<sequence>MAYQLKCKRGLVYKCMYCIYPESILAEKNRVEAHILKRHLALDKARFYSTLCMFRCNDRKNLDRHLISFVPHLRQKETQIACNKYLGDLAYLKESPVPHRFNTTVRDYLPLTHSESAGFWATKSRGEPVSPLVSLPLREASTPVSLPPAYPHMPTMSSTTTLASIPPSYHHLPTMSSPTTLASLPHPSYQHLPTMSSTTPVSHLSPQTMPYYPTATAHTHLPVPYMSSLYPTTTATCQRQQSTIPSPPTFQMSTMPSTTHFYTAEPLDQSLNIPSPSINTTITTTADLSSYLPIDVNECRDYEAFSPEIGSPTRKVLEREVVAMSKDEEVMECILPQLLGQDPSGTCSNLDARHAISNNKKKPDEDSNQQIIQALANLTKSQQIILQELGHLNRSVTTLSSDISFLRGQFRQQERIINRQQRVLDRLITVNNLQNRIPRANARTTPYNRTTAAGTQKKQKSKSVVVKDN</sequence>
<dbReference type="AlphaFoldDB" id="A0A6J8CR31"/>
<dbReference type="Proteomes" id="UP000507470">
    <property type="component" value="Unassembled WGS sequence"/>
</dbReference>
<reference evidence="2 3" key="1">
    <citation type="submission" date="2020-06" db="EMBL/GenBank/DDBJ databases">
        <authorList>
            <person name="Li R."/>
            <person name="Bekaert M."/>
        </authorList>
    </citation>
    <scope>NUCLEOTIDE SEQUENCE [LARGE SCALE GENOMIC DNA]</scope>
    <source>
        <strain evidence="3">wild</strain>
    </source>
</reference>
<dbReference type="OrthoDB" id="6161362at2759"/>
<accession>A0A6J8CR31</accession>
<protein>
    <submittedName>
        <fullName evidence="2">Uncharacterized protein</fullName>
    </submittedName>
</protein>
<gene>
    <name evidence="2" type="ORF">MCOR_31981</name>
</gene>
<name>A0A6J8CR31_MYTCO</name>